<evidence type="ECO:0000259" key="2">
    <source>
        <dbReference type="Pfam" id="PF01979"/>
    </source>
</evidence>
<reference evidence="3" key="1">
    <citation type="journal article" date="2014" name="Int. J. Syst. Evol. Microbiol.">
        <title>Complete genome sequence of Corynebacterium casei LMG S-19264T (=DSM 44701T), isolated from a smear-ripened cheese.</title>
        <authorList>
            <consortium name="US DOE Joint Genome Institute (JGI-PGF)"/>
            <person name="Walter F."/>
            <person name="Albersmeier A."/>
            <person name="Kalinowski J."/>
            <person name="Ruckert C."/>
        </authorList>
    </citation>
    <scope>NUCLEOTIDE SEQUENCE</scope>
    <source>
        <strain evidence="3">NBRC 110023</strain>
    </source>
</reference>
<dbReference type="InterPro" id="IPR011059">
    <property type="entry name" value="Metal-dep_hydrolase_composite"/>
</dbReference>
<name>A0AA37T1W3_9ALTE</name>
<keyword evidence="1" id="KW-0732">Signal</keyword>
<proteinExistence type="predicted"/>
<dbReference type="Proteomes" id="UP001156601">
    <property type="component" value="Unassembled WGS sequence"/>
</dbReference>
<dbReference type="AlphaFoldDB" id="A0AA37T1W3"/>
<dbReference type="SUPFAM" id="SSF51338">
    <property type="entry name" value="Composite domain of metallo-dependent hydrolases"/>
    <property type="match status" value="1"/>
</dbReference>
<accession>A0AA37T1W3</accession>
<evidence type="ECO:0000313" key="3">
    <source>
        <dbReference type="EMBL" id="GLR72194.1"/>
    </source>
</evidence>
<dbReference type="InterPro" id="IPR051781">
    <property type="entry name" value="Metallo-dep_Hydrolase"/>
</dbReference>
<feature type="domain" description="Amidohydrolase-related" evidence="2">
    <location>
        <begin position="281"/>
        <end position="388"/>
    </location>
</feature>
<dbReference type="PANTHER" id="PTHR43135:SF3">
    <property type="entry name" value="ALPHA-D-RIBOSE 1-METHYLPHOSPHONATE 5-TRIPHOSPHATE DIPHOSPHATASE"/>
    <property type="match status" value="1"/>
</dbReference>
<feature type="chain" id="PRO_5041419707" evidence="1">
    <location>
        <begin position="27"/>
        <end position="429"/>
    </location>
</feature>
<dbReference type="SUPFAM" id="SSF51556">
    <property type="entry name" value="Metallo-dependent hydrolases"/>
    <property type="match status" value="1"/>
</dbReference>
<dbReference type="Gene3D" id="3.20.20.140">
    <property type="entry name" value="Metal-dependent hydrolases"/>
    <property type="match status" value="1"/>
</dbReference>
<sequence length="429" mass="45381">MKTVIKHICQLSLVATCVSASFSVMAEKIAITGAQIYTMSAAGIIENGTVLIDNGKIQQVLDNKRVPSGYREIDASGKVITPGFVGALTSLGLEEVSLSAGVVDARVEPHAVSSVGAAYDVQYAINKDSSLIPITRVEGFTSAVTGISRTDQLFEGQGAVISLNNELSSTLKARAYVHVDVGNSGMHANGESRAALWVALNQSLDEAIFASTHDLSPSQGWEGMISRADAKALIPVIKGETPLLVTAHRAGDILQALDIQSRYSDVKLVLVAATEGWRVAAQIAEANVPVILNPENNLPGDFDQLGSTMENAGRLHKAGVKVAIGMETHNIRLAAQHAGNAVANGLPHNAGLASLTSNVASIFGVDEIGSLAPGKRADLVVWSGDPLEVTEAAELVMIEGEEIPMTSRQIQLRDRYLKRSTDKPVGYFR</sequence>
<comment type="caution">
    <text evidence="3">The sequence shown here is derived from an EMBL/GenBank/DDBJ whole genome shotgun (WGS) entry which is preliminary data.</text>
</comment>
<dbReference type="InterPro" id="IPR006680">
    <property type="entry name" value="Amidohydro-rel"/>
</dbReference>
<feature type="signal peptide" evidence="1">
    <location>
        <begin position="1"/>
        <end position="26"/>
    </location>
</feature>
<evidence type="ECO:0000313" key="4">
    <source>
        <dbReference type="Proteomes" id="UP001156601"/>
    </source>
</evidence>
<dbReference type="Pfam" id="PF01979">
    <property type="entry name" value="Amidohydro_1"/>
    <property type="match status" value="1"/>
</dbReference>
<dbReference type="GO" id="GO:0016810">
    <property type="term" value="F:hydrolase activity, acting on carbon-nitrogen (but not peptide) bonds"/>
    <property type="evidence" value="ECO:0007669"/>
    <property type="project" value="InterPro"/>
</dbReference>
<protein>
    <submittedName>
        <fullName evidence="3">Amidohydrolase</fullName>
    </submittedName>
</protein>
<dbReference type="Gene3D" id="2.30.40.10">
    <property type="entry name" value="Urease, subunit C, domain 1"/>
    <property type="match status" value="1"/>
</dbReference>
<dbReference type="RefSeq" id="WP_284218577.1">
    <property type="nucleotide sequence ID" value="NZ_BSOT01000007.1"/>
</dbReference>
<reference evidence="3" key="2">
    <citation type="submission" date="2023-01" db="EMBL/GenBank/DDBJ databases">
        <title>Draft genome sequence of Agaribacter marinus strain NBRC 110023.</title>
        <authorList>
            <person name="Sun Q."/>
            <person name="Mori K."/>
        </authorList>
    </citation>
    <scope>NUCLEOTIDE SEQUENCE</scope>
    <source>
        <strain evidence="3">NBRC 110023</strain>
    </source>
</reference>
<gene>
    <name evidence="3" type="ORF">GCM10007852_31020</name>
</gene>
<dbReference type="InterPro" id="IPR032466">
    <property type="entry name" value="Metal_Hydrolase"/>
</dbReference>
<evidence type="ECO:0000256" key="1">
    <source>
        <dbReference type="SAM" id="SignalP"/>
    </source>
</evidence>
<keyword evidence="4" id="KW-1185">Reference proteome</keyword>
<dbReference type="EMBL" id="BSOT01000007">
    <property type="protein sequence ID" value="GLR72194.1"/>
    <property type="molecule type" value="Genomic_DNA"/>
</dbReference>
<dbReference type="PANTHER" id="PTHR43135">
    <property type="entry name" value="ALPHA-D-RIBOSE 1-METHYLPHOSPHONATE 5-TRIPHOSPHATE DIPHOSPHATASE"/>
    <property type="match status" value="1"/>
</dbReference>
<organism evidence="3 4">
    <name type="scientific">Agaribacter marinus</name>
    <dbReference type="NCBI Taxonomy" id="1431249"/>
    <lineage>
        <taxon>Bacteria</taxon>
        <taxon>Pseudomonadati</taxon>
        <taxon>Pseudomonadota</taxon>
        <taxon>Gammaproteobacteria</taxon>
        <taxon>Alteromonadales</taxon>
        <taxon>Alteromonadaceae</taxon>
        <taxon>Agaribacter</taxon>
    </lineage>
</organism>